<proteinExistence type="predicted"/>
<dbReference type="InterPro" id="IPR001969">
    <property type="entry name" value="Aspartic_peptidase_AS"/>
</dbReference>
<dbReference type="Pfam" id="PF13975">
    <property type="entry name" value="gag-asp_proteas"/>
    <property type="match status" value="1"/>
</dbReference>
<accession>A0A1J5T640</accession>
<dbReference type="SUPFAM" id="SSF50630">
    <property type="entry name" value="Acid proteases"/>
    <property type="match status" value="1"/>
</dbReference>
<evidence type="ECO:0000313" key="1">
    <source>
        <dbReference type="EMBL" id="OIR16335.1"/>
    </source>
</evidence>
<dbReference type="EMBL" id="MLJW01000007">
    <property type="protein sequence ID" value="OIR16335.1"/>
    <property type="molecule type" value="Genomic_DNA"/>
</dbReference>
<dbReference type="InterPro" id="IPR011969">
    <property type="entry name" value="Clan_AA_Asp_peptidase_C"/>
</dbReference>
<dbReference type="InterPro" id="IPR034122">
    <property type="entry name" value="Retropepsin-like_bacterial"/>
</dbReference>
<dbReference type="InterPro" id="IPR021109">
    <property type="entry name" value="Peptidase_aspartic_dom_sf"/>
</dbReference>
<reference evidence="1" key="1">
    <citation type="submission" date="2016-10" db="EMBL/GenBank/DDBJ databases">
        <title>Sequence of Gallionella enrichment culture.</title>
        <authorList>
            <person name="Poehlein A."/>
            <person name="Muehling M."/>
            <person name="Daniel R."/>
        </authorList>
    </citation>
    <scope>NUCLEOTIDE SEQUENCE</scope>
</reference>
<protein>
    <submittedName>
        <fullName evidence="1">Aspartyl protease</fullName>
    </submittedName>
</protein>
<name>A0A1J5T640_9ZZZZ</name>
<keyword evidence="1" id="KW-0378">Hydrolase</keyword>
<dbReference type="GO" id="GO:0006508">
    <property type="term" value="P:proteolysis"/>
    <property type="evidence" value="ECO:0007669"/>
    <property type="project" value="UniProtKB-KW"/>
</dbReference>
<sequence>MAAVFKCDNHGKMTYSGTKCAENAQVLSSASEQPVSEHGNLTLYLNAHHSFTAQGSINDLPVTFVVDTGASVTTISERVARSAGIKSCTGAGLVATGNGVVRTCSVTIPRLSFGTFHLNDVTVNILPSLGVDALLGMNVLRRMKINQQEDVMFISN</sequence>
<organism evidence="1">
    <name type="scientific">mine drainage metagenome</name>
    <dbReference type="NCBI Taxonomy" id="410659"/>
    <lineage>
        <taxon>unclassified sequences</taxon>
        <taxon>metagenomes</taxon>
        <taxon>ecological metagenomes</taxon>
    </lineage>
</organism>
<dbReference type="Gene3D" id="2.40.70.10">
    <property type="entry name" value="Acid Proteases"/>
    <property type="match status" value="1"/>
</dbReference>
<dbReference type="NCBIfam" id="TIGR02281">
    <property type="entry name" value="clan_AA_DTGA"/>
    <property type="match status" value="1"/>
</dbReference>
<dbReference type="GO" id="GO:0004190">
    <property type="term" value="F:aspartic-type endopeptidase activity"/>
    <property type="evidence" value="ECO:0007669"/>
    <property type="project" value="InterPro"/>
</dbReference>
<keyword evidence="1" id="KW-0645">Protease</keyword>
<comment type="caution">
    <text evidence="1">The sequence shown here is derived from an EMBL/GenBank/DDBJ whole genome shotgun (WGS) entry which is preliminary data.</text>
</comment>
<dbReference type="CDD" id="cd05483">
    <property type="entry name" value="retropepsin_like_bacteria"/>
    <property type="match status" value="1"/>
</dbReference>
<dbReference type="PROSITE" id="PS00141">
    <property type="entry name" value="ASP_PROTEASE"/>
    <property type="match status" value="1"/>
</dbReference>
<dbReference type="AlphaFoldDB" id="A0A1J5T640"/>
<gene>
    <name evidence="1" type="ORF">GALL_30570</name>
</gene>